<dbReference type="Proteomes" id="UP000244005">
    <property type="component" value="Unassembled WGS sequence"/>
</dbReference>
<reference evidence="2" key="1">
    <citation type="journal article" date="2017" name="Cell">
        <title>Insights into land plant evolution garnered from the Marchantia polymorpha genome.</title>
        <authorList>
            <person name="Bowman J.L."/>
            <person name="Kohchi T."/>
            <person name="Yamato K.T."/>
            <person name="Jenkins J."/>
            <person name="Shu S."/>
            <person name="Ishizaki K."/>
            <person name="Yamaoka S."/>
            <person name="Nishihama R."/>
            <person name="Nakamura Y."/>
            <person name="Berger F."/>
            <person name="Adam C."/>
            <person name="Aki S.S."/>
            <person name="Althoff F."/>
            <person name="Araki T."/>
            <person name="Arteaga-Vazquez M.A."/>
            <person name="Balasubrmanian S."/>
            <person name="Barry K."/>
            <person name="Bauer D."/>
            <person name="Boehm C.R."/>
            <person name="Briginshaw L."/>
            <person name="Caballero-Perez J."/>
            <person name="Catarino B."/>
            <person name="Chen F."/>
            <person name="Chiyoda S."/>
            <person name="Chovatia M."/>
            <person name="Davies K.M."/>
            <person name="Delmans M."/>
            <person name="Demura T."/>
            <person name="Dierschke T."/>
            <person name="Dolan L."/>
            <person name="Dorantes-Acosta A.E."/>
            <person name="Eklund D.M."/>
            <person name="Florent S.N."/>
            <person name="Flores-Sandoval E."/>
            <person name="Fujiyama A."/>
            <person name="Fukuzawa H."/>
            <person name="Galik B."/>
            <person name="Grimanelli D."/>
            <person name="Grimwood J."/>
            <person name="Grossniklaus U."/>
            <person name="Hamada T."/>
            <person name="Haseloff J."/>
            <person name="Hetherington A.J."/>
            <person name="Higo A."/>
            <person name="Hirakawa Y."/>
            <person name="Hundley H.N."/>
            <person name="Ikeda Y."/>
            <person name="Inoue K."/>
            <person name="Inoue S.I."/>
            <person name="Ishida S."/>
            <person name="Jia Q."/>
            <person name="Kakita M."/>
            <person name="Kanazawa T."/>
            <person name="Kawai Y."/>
            <person name="Kawashima T."/>
            <person name="Kennedy M."/>
            <person name="Kinose K."/>
            <person name="Kinoshita T."/>
            <person name="Kohara Y."/>
            <person name="Koide E."/>
            <person name="Komatsu K."/>
            <person name="Kopischke S."/>
            <person name="Kubo M."/>
            <person name="Kyozuka J."/>
            <person name="Lagercrantz U."/>
            <person name="Lin S.S."/>
            <person name="Lindquist E."/>
            <person name="Lipzen A.M."/>
            <person name="Lu C.W."/>
            <person name="De Luna E."/>
            <person name="Martienssen R.A."/>
            <person name="Minamino N."/>
            <person name="Mizutani M."/>
            <person name="Mizutani M."/>
            <person name="Mochizuki N."/>
            <person name="Monte I."/>
            <person name="Mosher R."/>
            <person name="Nagasaki H."/>
            <person name="Nakagami H."/>
            <person name="Naramoto S."/>
            <person name="Nishitani K."/>
            <person name="Ohtani M."/>
            <person name="Okamoto T."/>
            <person name="Okumura M."/>
            <person name="Phillips J."/>
            <person name="Pollak B."/>
            <person name="Reinders A."/>
            <person name="Rovekamp M."/>
            <person name="Sano R."/>
            <person name="Sawa S."/>
            <person name="Schmid M.W."/>
            <person name="Shirakawa M."/>
            <person name="Solano R."/>
            <person name="Spunde A."/>
            <person name="Suetsugu N."/>
            <person name="Sugano S."/>
            <person name="Sugiyama A."/>
            <person name="Sun R."/>
            <person name="Suzuki Y."/>
            <person name="Takenaka M."/>
            <person name="Takezawa D."/>
            <person name="Tomogane H."/>
            <person name="Tsuzuki M."/>
            <person name="Ueda T."/>
            <person name="Umeda M."/>
            <person name="Ward J.M."/>
            <person name="Watanabe Y."/>
            <person name="Yazaki K."/>
            <person name="Yokoyama R."/>
            <person name="Yoshitake Y."/>
            <person name="Yotsui I."/>
            <person name="Zachgo S."/>
            <person name="Schmutz J."/>
        </authorList>
    </citation>
    <scope>NUCLEOTIDE SEQUENCE [LARGE SCALE GENOMIC DNA]</scope>
    <source>
        <strain evidence="2">Tak-1</strain>
    </source>
</reference>
<protein>
    <submittedName>
        <fullName evidence="1">Uncharacterized protein</fullName>
    </submittedName>
</protein>
<dbReference type="Gramene" id="Mp1g05840.1">
    <property type="protein sequence ID" value="Mp1g05840.1.cds1"/>
    <property type="gene ID" value="Mp1g05840"/>
</dbReference>
<evidence type="ECO:0000313" key="2">
    <source>
        <dbReference type="Proteomes" id="UP000244005"/>
    </source>
</evidence>
<name>A0A2R6XQH3_MARPO</name>
<evidence type="ECO:0000313" key="1">
    <source>
        <dbReference type="EMBL" id="PTQ48352.1"/>
    </source>
</evidence>
<keyword evidence="2" id="KW-1185">Reference proteome</keyword>
<sequence length="87" mass="9784">MDYGVQVLMEGRSVRSVVSDLSSSSELLAWAARKMLRSHLLNQHLKTSYIGTKVCSFVMPQERVSCLCSLQSLNGWPLQAPRLYIVL</sequence>
<dbReference type="AlphaFoldDB" id="A0A2R6XQH3"/>
<dbReference type="EMBL" id="KZ772677">
    <property type="protein sequence ID" value="PTQ48352.1"/>
    <property type="molecule type" value="Genomic_DNA"/>
</dbReference>
<proteinExistence type="predicted"/>
<accession>A0A2R6XQH3</accession>
<gene>
    <name evidence="1" type="ORF">MARPO_0005s0024</name>
</gene>
<organism evidence="1 2">
    <name type="scientific">Marchantia polymorpha</name>
    <name type="common">Common liverwort</name>
    <name type="synonym">Marchantia aquatica</name>
    <dbReference type="NCBI Taxonomy" id="3197"/>
    <lineage>
        <taxon>Eukaryota</taxon>
        <taxon>Viridiplantae</taxon>
        <taxon>Streptophyta</taxon>
        <taxon>Embryophyta</taxon>
        <taxon>Marchantiophyta</taxon>
        <taxon>Marchantiopsida</taxon>
        <taxon>Marchantiidae</taxon>
        <taxon>Marchantiales</taxon>
        <taxon>Marchantiaceae</taxon>
        <taxon>Marchantia</taxon>
    </lineage>
</organism>